<evidence type="ECO:0000256" key="2">
    <source>
        <dbReference type="ARBA" id="ARBA00008834"/>
    </source>
</evidence>
<sequence>MVWHCTRCYGHIQRGNFWCKTRWENRRNSAVLKAWAAACTAATSSRIYVPKGRYLLRSAEFRGPCKNKIRVQIDGTLVAPLDHRALGNSDYWILFIQVNWLSVVGGNLDAKGAGLWACKASGQTCPTGARSITFNWVNNGEIKGLTSINSQLMHIVINSCKNVKVSNVKMIAPDLSPNTDGIHVQSSTGVTIINALIKTGDDCISIGPGTRC</sequence>
<accession>A0A8X8ZSW9</accession>
<evidence type="ECO:0000256" key="8">
    <source>
        <dbReference type="RuleBase" id="RU361169"/>
    </source>
</evidence>
<dbReference type="GO" id="GO:0005975">
    <property type="term" value="P:carbohydrate metabolic process"/>
    <property type="evidence" value="ECO:0007669"/>
    <property type="project" value="InterPro"/>
</dbReference>
<evidence type="ECO:0000256" key="5">
    <source>
        <dbReference type="ARBA" id="ARBA00022801"/>
    </source>
</evidence>
<reference evidence="9" key="2">
    <citation type="submission" date="2020-08" db="EMBL/GenBank/DDBJ databases">
        <title>Plant Genome Project.</title>
        <authorList>
            <person name="Zhang R.-G."/>
        </authorList>
    </citation>
    <scope>NUCLEOTIDE SEQUENCE</scope>
    <source>
        <strain evidence="9">Huo1</strain>
        <tissue evidence="9">Leaf</tissue>
    </source>
</reference>
<evidence type="ECO:0000313" key="10">
    <source>
        <dbReference type="Proteomes" id="UP000298416"/>
    </source>
</evidence>
<comment type="caution">
    <text evidence="9">The sequence shown here is derived from an EMBL/GenBank/DDBJ whole genome shotgun (WGS) entry which is preliminary data.</text>
</comment>
<organism evidence="9">
    <name type="scientific">Salvia splendens</name>
    <name type="common">Scarlet sage</name>
    <dbReference type="NCBI Taxonomy" id="180675"/>
    <lineage>
        <taxon>Eukaryota</taxon>
        <taxon>Viridiplantae</taxon>
        <taxon>Streptophyta</taxon>
        <taxon>Embryophyta</taxon>
        <taxon>Tracheophyta</taxon>
        <taxon>Spermatophyta</taxon>
        <taxon>Magnoliopsida</taxon>
        <taxon>eudicotyledons</taxon>
        <taxon>Gunneridae</taxon>
        <taxon>Pentapetalae</taxon>
        <taxon>asterids</taxon>
        <taxon>lamiids</taxon>
        <taxon>Lamiales</taxon>
        <taxon>Lamiaceae</taxon>
        <taxon>Nepetoideae</taxon>
        <taxon>Mentheae</taxon>
        <taxon>Salviinae</taxon>
        <taxon>Salvia</taxon>
        <taxon>Salvia subgen. Calosphace</taxon>
        <taxon>core Calosphace</taxon>
    </lineage>
</organism>
<protein>
    <recommendedName>
        <fullName evidence="11">Polygalacturonase</fullName>
    </recommendedName>
</protein>
<dbReference type="InterPro" id="IPR011050">
    <property type="entry name" value="Pectin_lyase_fold/virulence"/>
</dbReference>
<reference evidence="9" key="1">
    <citation type="submission" date="2018-01" db="EMBL/GenBank/DDBJ databases">
        <authorList>
            <person name="Mao J.F."/>
        </authorList>
    </citation>
    <scope>NUCLEOTIDE SEQUENCE</scope>
    <source>
        <strain evidence="9">Huo1</strain>
        <tissue evidence="9">Leaf</tissue>
    </source>
</reference>
<dbReference type="EMBL" id="PNBA02000008">
    <property type="protein sequence ID" value="KAG6415917.1"/>
    <property type="molecule type" value="Genomic_DNA"/>
</dbReference>
<evidence type="ECO:0008006" key="11">
    <source>
        <dbReference type="Google" id="ProtNLM"/>
    </source>
</evidence>
<dbReference type="GO" id="GO:0004650">
    <property type="term" value="F:polygalacturonase activity"/>
    <property type="evidence" value="ECO:0007669"/>
    <property type="project" value="InterPro"/>
</dbReference>
<dbReference type="GO" id="GO:0071555">
    <property type="term" value="P:cell wall organization"/>
    <property type="evidence" value="ECO:0007669"/>
    <property type="project" value="UniProtKB-KW"/>
</dbReference>
<keyword evidence="3" id="KW-0134">Cell wall</keyword>
<evidence type="ECO:0000313" key="9">
    <source>
        <dbReference type="EMBL" id="KAG6415917.1"/>
    </source>
</evidence>
<dbReference type="PANTHER" id="PTHR31375">
    <property type="match status" value="1"/>
</dbReference>
<dbReference type="Gene3D" id="2.160.20.10">
    <property type="entry name" value="Single-stranded right-handed beta-helix, Pectin lyase-like"/>
    <property type="match status" value="1"/>
</dbReference>
<dbReference type="InterPro" id="IPR000743">
    <property type="entry name" value="Glyco_hydro_28"/>
</dbReference>
<gene>
    <name evidence="9" type="ORF">SASPL_123336</name>
</gene>
<evidence type="ECO:0000256" key="4">
    <source>
        <dbReference type="ARBA" id="ARBA00022525"/>
    </source>
</evidence>
<evidence type="ECO:0000256" key="1">
    <source>
        <dbReference type="ARBA" id="ARBA00004191"/>
    </source>
</evidence>
<dbReference type="Pfam" id="PF00295">
    <property type="entry name" value="Glyco_hydro_28"/>
    <property type="match status" value="1"/>
</dbReference>
<dbReference type="Proteomes" id="UP000298416">
    <property type="component" value="Unassembled WGS sequence"/>
</dbReference>
<name>A0A8X8ZSW9_SALSN</name>
<evidence type="ECO:0000256" key="7">
    <source>
        <dbReference type="ARBA" id="ARBA00023316"/>
    </source>
</evidence>
<dbReference type="SUPFAM" id="SSF51126">
    <property type="entry name" value="Pectin lyase-like"/>
    <property type="match status" value="1"/>
</dbReference>
<proteinExistence type="inferred from homology"/>
<keyword evidence="6 8" id="KW-0326">Glycosidase</keyword>
<keyword evidence="7" id="KW-0961">Cell wall biogenesis/degradation</keyword>
<evidence type="ECO:0000256" key="6">
    <source>
        <dbReference type="ARBA" id="ARBA00023295"/>
    </source>
</evidence>
<keyword evidence="5 8" id="KW-0378">Hydrolase</keyword>
<comment type="subcellular location">
    <subcellularLocation>
        <location evidence="1">Secreted</location>
        <location evidence="1">Cell wall</location>
    </subcellularLocation>
</comment>
<dbReference type="InterPro" id="IPR012334">
    <property type="entry name" value="Pectin_lyas_fold"/>
</dbReference>
<comment type="similarity">
    <text evidence="2 8">Belongs to the glycosyl hydrolase 28 family.</text>
</comment>
<keyword evidence="4" id="KW-0964">Secreted</keyword>
<evidence type="ECO:0000256" key="3">
    <source>
        <dbReference type="ARBA" id="ARBA00022512"/>
    </source>
</evidence>
<keyword evidence="10" id="KW-1185">Reference proteome</keyword>
<dbReference type="AlphaFoldDB" id="A0A8X8ZSW9"/>